<dbReference type="SUPFAM" id="SSF47413">
    <property type="entry name" value="lambda repressor-like DNA-binding domains"/>
    <property type="match status" value="1"/>
</dbReference>
<accession>A0A173S213</accession>
<evidence type="ECO:0000259" key="2">
    <source>
        <dbReference type="PROSITE" id="PS50943"/>
    </source>
</evidence>
<dbReference type="EMBL" id="CYZL01000015">
    <property type="protein sequence ID" value="CUO49413.1"/>
    <property type="molecule type" value="Genomic_DNA"/>
</dbReference>
<dbReference type="RefSeq" id="WP_005348212.1">
    <property type="nucleotide sequence ID" value="NZ_BLYK01000041.1"/>
</dbReference>
<dbReference type="GeneID" id="75048360"/>
<sequence length="87" mass="9794">MGVSSEMRVSLELARELNGLKQSEAAQKIGVSTDTLGNYERGKSYPDIPILRKIESVYGVPYDRLIFLSLDFGLTEKRTEKPERKSS</sequence>
<organism evidence="3 5">
    <name type="scientific">Anaerobutyricum hallii</name>
    <dbReference type="NCBI Taxonomy" id="39488"/>
    <lineage>
        <taxon>Bacteria</taxon>
        <taxon>Bacillati</taxon>
        <taxon>Bacillota</taxon>
        <taxon>Clostridia</taxon>
        <taxon>Lachnospirales</taxon>
        <taxon>Lachnospiraceae</taxon>
        <taxon>Anaerobutyricum</taxon>
    </lineage>
</organism>
<name>A0A173S213_9FIRM</name>
<dbReference type="Proteomes" id="UP000095390">
    <property type="component" value="Unassembled WGS sequence"/>
</dbReference>
<dbReference type="PROSITE" id="PS50943">
    <property type="entry name" value="HTH_CROC1"/>
    <property type="match status" value="1"/>
</dbReference>
<dbReference type="CDD" id="cd00093">
    <property type="entry name" value="HTH_XRE"/>
    <property type="match status" value="1"/>
</dbReference>
<dbReference type="EMBL" id="CYYC01000005">
    <property type="protein sequence ID" value="CUM84454.1"/>
    <property type="molecule type" value="Genomic_DNA"/>
</dbReference>
<reference evidence="5 6" key="1">
    <citation type="submission" date="2015-09" db="EMBL/GenBank/DDBJ databases">
        <authorList>
            <consortium name="Pathogen Informatics"/>
        </authorList>
    </citation>
    <scope>NUCLEOTIDE SEQUENCE [LARGE SCALE GENOMIC DNA]</scope>
    <source>
        <strain evidence="4 6">2789STDY5834835</strain>
        <strain evidence="3 5">2789STDY5834966</strain>
    </source>
</reference>
<feature type="domain" description="HTH cro/C1-type" evidence="2">
    <location>
        <begin position="11"/>
        <end position="65"/>
    </location>
</feature>
<evidence type="ECO:0000313" key="4">
    <source>
        <dbReference type="EMBL" id="CUO49413.1"/>
    </source>
</evidence>
<dbReference type="OrthoDB" id="9801008at2"/>
<dbReference type="PANTHER" id="PTHR46558">
    <property type="entry name" value="TRACRIPTIONAL REGULATORY PROTEIN-RELATED-RELATED"/>
    <property type="match status" value="1"/>
</dbReference>
<evidence type="ECO:0000313" key="3">
    <source>
        <dbReference type="EMBL" id="CUM84454.1"/>
    </source>
</evidence>
<proteinExistence type="predicted"/>
<dbReference type="GO" id="GO:0003677">
    <property type="term" value="F:DNA binding"/>
    <property type="evidence" value="ECO:0007669"/>
    <property type="project" value="UniProtKB-KW"/>
</dbReference>
<keyword evidence="1" id="KW-0238">DNA-binding</keyword>
<dbReference type="InterPro" id="IPR001387">
    <property type="entry name" value="Cro/C1-type_HTH"/>
</dbReference>
<dbReference type="Gene3D" id="1.10.260.40">
    <property type="entry name" value="lambda repressor-like DNA-binding domains"/>
    <property type="match status" value="1"/>
</dbReference>
<dbReference type="InterPro" id="IPR010982">
    <property type="entry name" value="Lambda_DNA-bd_dom_sf"/>
</dbReference>
<evidence type="ECO:0000313" key="6">
    <source>
        <dbReference type="Proteomes" id="UP000095679"/>
    </source>
</evidence>
<dbReference type="SMART" id="SM00530">
    <property type="entry name" value="HTH_XRE"/>
    <property type="match status" value="1"/>
</dbReference>
<evidence type="ECO:0000313" key="5">
    <source>
        <dbReference type="Proteomes" id="UP000095390"/>
    </source>
</evidence>
<dbReference type="Proteomes" id="UP000095679">
    <property type="component" value="Unassembled WGS sequence"/>
</dbReference>
<dbReference type="AlphaFoldDB" id="A0A173S213"/>
<evidence type="ECO:0000256" key="1">
    <source>
        <dbReference type="ARBA" id="ARBA00023125"/>
    </source>
</evidence>
<protein>
    <submittedName>
        <fullName evidence="3">HTH-type transcriptional regulator immR</fullName>
    </submittedName>
</protein>
<gene>
    <name evidence="3" type="primary">immR_1</name>
    <name evidence="4" type="synonym">immR_2</name>
    <name evidence="4" type="ORF">ERS852450_01898</name>
    <name evidence="3" type="ORF">ERS852578_00613</name>
</gene>
<dbReference type="Pfam" id="PF01381">
    <property type="entry name" value="HTH_3"/>
    <property type="match status" value="1"/>
</dbReference>
<dbReference type="PANTHER" id="PTHR46558:SF4">
    <property type="entry name" value="DNA-BIDING PHAGE PROTEIN"/>
    <property type="match status" value="1"/>
</dbReference>